<evidence type="ECO:0000256" key="5">
    <source>
        <dbReference type="ARBA" id="ARBA00023239"/>
    </source>
</evidence>
<dbReference type="InterPro" id="IPR006361">
    <property type="entry name" value="Uroporphyrinogen_deCO2ase_HemE"/>
</dbReference>
<feature type="domain" description="Uroporphyrinogen decarboxylase (URO-D)" evidence="9">
    <location>
        <begin position="63"/>
        <end position="72"/>
    </location>
</feature>
<comment type="catalytic activity">
    <reaction evidence="7">
        <text>uroporphyrinogen III + 4 H(+) = coproporphyrinogen III + 4 CO2</text>
        <dbReference type="Rhea" id="RHEA:19865"/>
        <dbReference type="ChEBI" id="CHEBI:15378"/>
        <dbReference type="ChEBI" id="CHEBI:16526"/>
        <dbReference type="ChEBI" id="CHEBI:57308"/>
        <dbReference type="ChEBI" id="CHEBI:57309"/>
        <dbReference type="EC" id="4.1.1.37"/>
    </reaction>
</comment>
<dbReference type="PANTHER" id="PTHR21091:SF174">
    <property type="entry name" value="UROPORPHYRINOGEN DECARBOXYLASE"/>
    <property type="match status" value="1"/>
</dbReference>
<dbReference type="EC" id="4.1.1.37" evidence="3 7"/>
<dbReference type="InterPro" id="IPR038071">
    <property type="entry name" value="UROD/MetE-like_sf"/>
</dbReference>
<dbReference type="Gene3D" id="3.20.20.210">
    <property type="match status" value="1"/>
</dbReference>
<reference evidence="10 11" key="1">
    <citation type="journal article" date="2023" name="Commun. Biol.">
        <title>Genome analysis of Parmales, the sister group of diatoms, reveals the evolutionary specialization of diatoms from phago-mixotrophs to photoautotrophs.</title>
        <authorList>
            <person name="Ban H."/>
            <person name="Sato S."/>
            <person name="Yoshikawa S."/>
            <person name="Yamada K."/>
            <person name="Nakamura Y."/>
            <person name="Ichinomiya M."/>
            <person name="Sato N."/>
            <person name="Blanc-Mathieu R."/>
            <person name="Endo H."/>
            <person name="Kuwata A."/>
            <person name="Ogata H."/>
        </authorList>
    </citation>
    <scope>NUCLEOTIDE SEQUENCE [LARGE SCALE GENOMIC DNA]</scope>
</reference>
<dbReference type="EMBL" id="BRYB01002725">
    <property type="protein sequence ID" value="GMI24577.1"/>
    <property type="molecule type" value="Genomic_DNA"/>
</dbReference>
<evidence type="ECO:0000256" key="3">
    <source>
        <dbReference type="ARBA" id="ARBA00012288"/>
    </source>
</evidence>
<keyword evidence="6 7" id="KW-0627">Porphyrin biosynthesis</keyword>
<evidence type="ECO:0000256" key="8">
    <source>
        <dbReference type="RuleBase" id="RU004169"/>
    </source>
</evidence>
<evidence type="ECO:0000256" key="2">
    <source>
        <dbReference type="ARBA" id="ARBA00009935"/>
    </source>
</evidence>
<sequence length="390" mass="42441">MLQVLPPQIPAQIPARRPLAQPLYSALPTVPVPSIPPSAPLPMRADHDILLRCARGEKTERTPVWLMRQAGRYMAAFREYSEKIPFRQRSETPAIATELSLQCAREYGMDGVVFFSDILTPLTAVGIDWDVVKGKGPVVTTELRCMADVDRLTELGDVDEKLPFIRETLEALRRETEGSCTLVGFVGAPWTLAAYAVEAGGTKDARNVKKMMYQTPEVVHKLVDKLAVMAGEYAAHQVECGAQVVQVFESWAHHLSPADFEAFAKPAAQRTIAAIKARCPGTPVVYYANGGGAYLENQRDMGADMICVDWSVDMKVARERLGSGVLVSGNVDPGILLGGTEEQIRAAARATIDAAGGPGCHLMNVGHGVMQGTPEESVGYFVDECKAYRR</sequence>
<evidence type="ECO:0000256" key="6">
    <source>
        <dbReference type="ARBA" id="ARBA00023244"/>
    </source>
</evidence>
<organism evidence="10 11">
    <name type="scientific">Tetraparma gracilis</name>
    <dbReference type="NCBI Taxonomy" id="2962635"/>
    <lineage>
        <taxon>Eukaryota</taxon>
        <taxon>Sar</taxon>
        <taxon>Stramenopiles</taxon>
        <taxon>Ochrophyta</taxon>
        <taxon>Bolidophyceae</taxon>
        <taxon>Parmales</taxon>
        <taxon>Triparmaceae</taxon>
        <taxon>Tetraparma</taxon>
    </lineage>
</organism>
<evidence type="ECO:0000313" key="11">
    <source>
        <dbReference type="Proteomes" id="UP001165060"/>
    </source>
</evidence>
<dbReference type="PROSITE" id="PS00906">
    <property type="entry name" value="UROD_1"/>
    <property type="match status" value="1"/>
</dbReference>
<keyword evidence="11" id="KW-1185">Reference proteome</keyword>
<accession>A0ABQ6MEE9</accession>
<proteinExistence type="inferred from homology"/>
<keyword evidence="5 7" id="KW-0456">Lyase</keyword>
<protein>
    <recommendedName>
        <fullName evidence="3 7">Uroporphyrinogen decarboxylase</fullName>
        <ecNumber evidence="3 7">4.1.1.37</ecNumber>
    </recommendedName>
</protein>
<evidence type="ECO:0000313" key="10">
    <source>
        <dbReference type="EMBL" id="GMI24577.1"/>
    </source>
</evidence>
<dbReference type="PANTHER" id="PTHR21091">
    <property type="entry name" value="METHYLTETRAHYDROFOLATE:HOMOCYSTEINE METHYLTRANSFERASE RELATED"/>
    <property type="match status" value="1"/>
</dbReference>
<name>A0ABQ6MEE9_9STRA</name>
<evidence type="ECO:0000256" key="1">
    <source>
        <dbReference type="ARBA" id="ARBA00004804"/>
    </source>
</evidence>
<evidence type="ECO:0000259" key="9">
    <source>
        <dbReference type="PROSITE" id="PS00906"/>
    </source>
</evidence>
<dbReference type="Pfam" id="PF01208">
    <property type="entry name" value="URO-D"/>
    <property type="match status" value="1"/>
</dbReference>
<comment type="caution">
    <text evidence="10">The sequence shown here is derived from an EMBL/GenBank/DDBJ whole genome shotgun (WGS) entry which is preliminary data.</text>
</comment>
<dbReference type="CDD" id="cd00717">
    <property type="entry name" value="URO-D"/>
    <property type="match status" value="1"/>
</dbReference>
<keyword evidence="4 7" id="KW-0210">Decarboxylase</keyword>
<evidence type="ECO:0000256" key="4">
    <source>
        <dbReference type="ARBA" id="ARBA00022793"/>
    </source>
</evidence>
<dbReference type="Proteomes" id="UP001165060">
    <property type="component" value="Unassembled WGS sequence"/>
</dbReference>
<dbReference type="InterPro" id="IPR000257">
    <property type="entry name" value="Uroporphyrinogen_deCOase"/>
</dbReference>
<dbReference type="SUPFAM" id="SSF51726">
    <property type="entry name" value="UROD/MetE-like"/>
    <property type="match status" value="1"/>
</dbReference>
<dbReference type="NCBIfam" id="TIGR01464">
    <property type="entry name" value="hemE"/>
    <property type="match status" value="1"/>
</dbReference>
<evidence type="ECO:0000256" key="7">
    <source>
        <dbReference type="RuleBase" id="RU000554"/>
    </source>
</evidence>
<comment type="pathway">
    <text evidence="1 7">Porphyrin-containing compound metabolism; protoporphyrin-IX biosynthesis; coproporphyrinogen-III from 5-aminolevulinate: step 4/4.</text>
</comment>
<comment type="similarity">
    <text evidence="2 8">Belongs to the uroporphyrinogen decarboxylase family.</text>
</comment>
<gene>
    <name evidence="10" type="ORF">TeGR_g9174</name>
</gene>